<feature type="domain" description="BTB" evidence="1">
    <location>
        <begin position="23"/>
        <end position="95"/>
    </location>
</feature>
<organism evidence="3 4">
    <name type="scientific">Gigaspora rosea</name>
    <dbReference type="NCBI Taxonomy" id="44941"/>
    <lineage>
        <taxon>Eukaryota</taxon>
        <taxon>Fungi</taxon>
        <taxon>Fungi incertae sedis</taxon>
        <taxon>Mucoromycota</taxon>
        <taxon>Glomeromycotina</taxon>
        <taxon>Glomeromycetes</taxon>
        <taxon>Diversisporales</taxon>
        <taxon>Gigasporaceae</taxon>
        <taxon>Gigaspora</taxon>
    </lineage>
</organism>
<accession>A0A397VJW6</accession>
<feature type="domain" description="TLDc" evidence="2">
    <location>
        <begin position="295"/>
        <end position="470"/>
    </location>
</feature>
<gene>
    <name evidence="3" type="ORF">C2G38_2140339</name>
</gene>
<sequence length="480" mass="55772">MIVKFFENLSQDFTQLLHDDEDYNVIIEVGERPNYRVFKAHSAILSQRSSYFREKLRKTTANSRNTKCFSQKSISVYYFDIILRYIYGGFISVDNLNSSTILDLLDISIKFCLDELATFLVRHVIKHYLANLNFIRLYTICFKKDTLTDLQSMCADIAVKHPDLVFKSNDLKLFPEKALVDLIEKDELHLQMGEGKIWDYLIKWGIAQTAALTPNPEFWVDEDFEALKGVLSECLIHIRYHQFSIEDIFDKVQPYHRILDPKIWDDIVRRLSDPDSSMSSVSPFPQVNQLQLSSNIITKEHVAEISSWIDKRSSPYNVNNNPYDFKLIYRASNNGFSAKKFYSVCKEIPKTVVIIKVKGTDEIFGGYNPLSWYRPNSRAFGFVETNGSFVFSLKNGSIRESILSRVRNPTYAINYSPYTDHRGIDFGGGDLKMKFDPTCRCCCIQTSYEYKIRNIRDDFDVEDYEAFQVVRKEPEIPNAM</sequence>
<protein>
    <recommendedName>
        <fullName evidence="5">BTB/POZ domain-containing protein</fullName>
    </recommendedName>
</protein>
<evidence type="ECO:0000313" key="3">
    <source>
        <dbReference type="EMBL" id="RIB22121.1"/>
    </source>
</evidence>
<dbReference type="PANTHER" id="PTHR46306">
    <property type="entry name" value="BTB/POZ DOMAIN-CONTAINING PROTEIN 9"/>
    <property type="match status" value="1"/>
</dbReference>
<dbReference type="SMART" id="SM00584">
    <property type="entry name" value="TLDc"/>
    <property type="match status" value="1"/>
</dbReference>
<dbReference type="Pfam" id="PF00651">
    <property type="entry name" value="BTB"/>
    <property type="match status" value="1"/>
</dbReference>
<dbReference type="PANTHER" id="PTHR46306:SF1">
    <property type="entry name" value="BTB_POZ DOMAIN-CONTAINING PROTEIN 9"/>
    <property type="match status" value="1"/>
</dbReference>
<evidence type="ECO:0000259" key="1">
    <source>
        <dbReference type="PROSITE" id="PS50097"/>
    </source>
</evidence>
<name>A0A397VJW6_9GLOM</name>
<dbReference type="AlphaFoldDB" id="A0A397VJW6"/>
<dbReference type="Pfam" id="PF07534">
    <property type="entry name" value="TLD"/>
    <property type="match status" value="1"/>
</dbReference>
<dbReference type="OrthoDB" id="25620at2759"/>
<evidence type="ECO:0000313" key="4">
    <source>
        <dbReference type="Proteomes" id="UP000266673"/>
    </source>
</evidence>
<dbReference type="Gene3D" id="3.30.710.10">
    <property type="entry name" value="Potassium Channel Kv1.1, Chain A"/>
    <property type="match status" value="1"/>
</dbReference>
<dbReference type="GO" id="GO:0005737">
    <property type="term" value="C:cytoplasm"/>
    <property type="evidence" value="ECO:0007669"/>
    <property type="project" value="TreeGrafter"/>
</dbReference>
<dbReference type="InterPro" id="IPR006571">
    <property type="entry name" value="TLDc_dom"/>
</dbReference>
<dbReference type="SMART" id="SM00225">
    <property type="entry name" value="BTB"/>
    <property type="match status" value="1"/>
</dbReference>
<proteinExistence type="predicted"/>
<comment type="caution">
    <text evidence="3">The sequence shown here is derived from an EMBL/GenBank/DDBJ whole genome shotgun (WGS) entry which is preliminary data.</text>
</comment>
<dbReference type="EMBL" id="QKWP01000323">
    <property type="protein sequence ID" value="RIB22121.1"/>
    <property type="molecule type" value="Genomic_DNA"/>
</dbReference>
<dbReference type="PROSITE" id="PS50097">
    <property type="entry name" value="BTB"/>
    <property type="match status" value="1"/>
</dbReference>
<dbReference type="InterPro" id="IPR000210">
    <property type="entry name" value="BTB/POZ_dom"/>
</dbReference>
<dbReference type="InterPro" id="IPR052407">
    <property type="entry name" value="BTB_POZ_domain_cont_9"/>
</dbReference>
<dbReference type="Proteomes" id="UP000266673">
    <property type="component" value="Unassembled WGS sequence"/>
</dbReference>
<dbReference type="PROSITE" id="PS51886">
    <property type="entry name" value="TLDC"/>
    <property type="match status" value="1"/>
</dbReference>
<dbReference type="InterPro" id="IPR011333">
    <property type="entry name" value="SKP1/BTB/POZ_sf"/>
</dbReference>
<keyword evidence="4" id="KW-1185">Reference proteome</keyword>
<reference evidence="3 4" key="1">
    <citation type="submission" date="2018-06" db="EMBL/GenBank/DDBJ databases">
        <title>Comparative genomics reveals the genomic features of Rhizophagus irregularis, R. cerebriforme, R. diaphanum and Gigaspora rosea, and their symbiotic lifestyle signature.</title>
        <authorList>
            <person name="Morin E."/>
            <person name="San Clemente H."/>
            <person name="Chen E.C.H."/>
            <person name="De La Providencia I."/>
            <person name="Hainaut M."/>
            <person name="Kuo A."/>
            <person name="Kohler A."/>
            <person name="Murat C."/>
            <person name="Tang N."/>
            <person name="Roy S."/>
            <person name="Loubradou J."/>
            <person name="Henrissat B."/>
            <person name="Grigoriev I.V."/>
            <person name="Corradi N."/>
            <person name="Roux C."/>
            <person name="Martin F.M."/>
        </authorList>
    </citation>
    <scope>NUCLEOTIDE SEQUENCE [LARGE SCALE GENOMIC DNA]</scope>
    <source>
        <strain evidence="3 4">DAOM 194757</strain>
    </source>
</reference>
<evidence type="ECO:0000259" key="2">
    <source>
        <dbReference type="PROSITE" id="PS51886"/>
    </source>
</evidence>
<dbReference type="SUPFAM" id="SSF54695">
    <property type="entry name" value="POZ domain"/>
    <property type="match status" value="1"/>
</dbReference>
<evidence type="ECO:0008006" key="5">
    <source>
        <dbReference type="Google" id="ProtNLM"/>
    </source>
</evidence>